<evidence type="ECO:0000313" key="1">
    <source>
        <dbReference type="EMBL" id="GMF03287.1"/>
    </source>
</evidence>
<accession>A0ACB5U7R5</accession>
<gene>
    <name evidence="1" type="ORF">Amon02_001172900</name>
</gene>
<protein>
    <submittedName>
        <fullName evidence="1">Unnamed protein product</fullName>
    </submittedName>
</protein>
<keyword evidence="2" id="KW-1185">Reference proteome</keyword>
<dbReference type="Proteomes" id="UP001165064">
    <property type="component" value="Unassembled WGS sequence"/>
</dbReference>
<dbReference type="EMBL" id="BSXS01012938">
    <property type="protein sequence ID" value="GMF03287.1"/>
    <property type="molecule type" value="Genomic_DNA"/>
</dbReference>
<evidence type="ECO:0000313" key="2">
    <source>
        <dbReference type="Proteomes" id="UP001165064"/>
    </source>
</evidence>
<comment type="caution">
    <text evidence="1">The sequence shown here is derived from an EMBL/GenBank/DDBJ whole genome shotgun (WGS) entry which is preliminary data.</text>
</comment>
<organism evidence="1 2">
    <name type="scientific">Ambrosiozyma monospora</name>
    <name type="common">Yeast</name>
    <name type="synonym">Endomycopsis monosporus</name>
    <dbReference type="NCBI Taxonomy" id="43982"/>
    <lineage>
        <taxon>Eukaryota</taxon>
        <taxon>Fungi</taxon>
        <taxon>Dikarya</taxon>
        <taxon>Ascomycota</taxon>
        <taxon>Saccharomycotina</taxon>
        <taxon>Pichiomycetes</taxon>
        <taxon>Pichiales</taxon>
        <taxon>Pichiaceae</taxon>
        <taxon>Ambrosiozyma</taxon>
    </lineage>
</organism>
<sequence length="180" mass="20030">MTGLFFELGSSFIDEKVQPVFNPYSWNSNASVIFLEQPVGVGYSYADKSSVSSTAVAAKDVYAFLELFFGRYIQFNGNDFHIAGESYAGHYIPNIAAEIVRHEDRSFDLTSVLIGNGITDPLIQYDWYGPMACNGTLSGYKQLIPDEDCEKIDQEYPRCARLTKICYDVPTALTCVPATL</sequence>
<name>A0ACB5U7R5_AMBMO</name>
<proteinExistence type="predicted"/>
<reference evidence="1" key="1">
    <citation type="submission" date="2023-04" db="EMBL/GenBank/DDBJ databases">
        <title>Ambrosiozyma monospora NBRC 10751.</title>
        <authorList>
            <person name="Ichikawa N."/>
            <person name="Sato H."/>
            <person name="Tonouchi N."/>
        </authorList>
    </citation>
    <scope>NUCLEOTIDE SEQUENCE</scope>
    <source>
        <strain evidence="1">NBRC 10751</strain>
    </source>
</reference>